<dbReference type="AlphaFoldDB" id="A0A2T8IDI9"/>
<organism evidence="1">
    <name type="scientific">Panicum hallii</name>
    <dbReference type="NCBI Taxonomy" id="206008"/>
    <lineage>
        <taxon>Eukaryota</taxon>
        <taxon>Viridiplantae</taxon>
        <taxon>Streptophyta</taxon>
        <taxon>Embryophyta</taxon>
        <taxon>Tracheophyta</taxon>
        <taxon>Spermatophyta</taxon>
        <taxon>Magnoliopsida</taxon>
        <taxon>Liliopsida</taxon>
        <taxon>Poales</taxon>
        <taxon>Poaceae</taxon>
        <taxon>PACMAD clade</taxon>
        <taxon>Panicoideae</taxon>
        <taxon>Panicodae</taxon>
        <taxon>Paniceae</taxon>
        <taxon>Panicinae</taxon>
        <taxon>Panicum</taxon>
        <taxon>Panicum sect. Panicum</taxon>
    </lineage>
</organism>
<accession>A0A2T8IDI9</accession>
<dbReference type="EMBL" id="CM008052">
    <property type="protein sequence ID" value="PVH35716.1"/>
    <property type="molecule type" value="Genomic_DNA"/>
</dbReference>
<gene>
    <name evidence="1" type="ORF">PAHAL_7G253800</name>
</gene>
<protein>
    <submittedName>
        <fullName evidence="1">Uncharacterized protein</fullName>
    </submittedName>
</protein>
<reference evidence="1" key="1">
    <citation type="submission" date="2018-04" db="EMBL/GenBank/DDBJ databases">
        <title>WGS assembly of Panicum hallii.</title>
        <authorList>
            <person name="Lovell J."/>
            <person name="Jenkins J."/>
            <person name="Lowry D."/>
            <person name="Mamidi S."/>
            <person name="Sreedasyam A."/>
            <person name="Weng X."/>
            <person name="Barry K."/>
            <person name="Bonette J."/>
            <person name="Campitelli B."/>
            <person name="Daum C."/>
            <person name="Gordon S."/>
            <person name="Gould B."/>
            <person name="Lipzen A."/>
            <person name="Macqueen A."/>
            <person name="Palacio-Mejia J."/>
            <person name="Plott C."/>
            <person name="Shakirov E."/>
            <person name="Shu S."/>
            <person name="Yoshinaga Y."/>
            <person name="Zane M."/>
            <person name="Rokhsar D."/>
            <person name="Grimwood J."/>
            <person name="Schmutz J."/>
            <person name="Juenger T."/>
        </authorList>
    </citation>
    <scope>NUCLEOTIDE SEQUENCE [LARGE SCALE GENOMIC DNA]</scope>
    <source>
        <strain evidence="1">FIL2</strain>
    </source>
</reference>
<proteinExistence type="predicted"/>
<name>A0A2T8IDI9_9POAL</name>
<evidence type="ECO:0000313" key="1">
    <source>
        <dbReference type="EMBL" id="PVH35716.1"/>
    </source>
</evidence>
<sequence length="72" mass="8093">MVTLPVDGRFFQGLYALCPYCLCLYLSKATSLHSFGVDMIVDPCNYCFGQILIAPLQFTHLLLSYKYSIGSM</sequence>
<dbReference type="Gramene" id="PVH35716">
    <property type="protein sequence ID" value="PVH35716"/>
    <property type="gene ID" value="PAHAL_7G253800"/>
</dbReference>
<dbReference type="Proteomes" id="UP000243499">
    <property type="component" value="Chromosome 7"/>
</dbReference>